<reference evidence="1 2" key="1">
    <citation type="journal article" date="2019" name="Commun. Biol.">
        <title>The bagworm genome reveals a unique fibroin gene that provides high tensile strength.</title>
        <authorList>
            <person name="Kono N."/>
            <person name="Nakamura H."/>
            <person name="Ohtoshi R."/>
            <person name="Tomita M."/>
            <person name="Numata K."/>
            <person name="Arakawa K."/>
        </authorList>
    </citation>
    <scope>NUCLEOTIDE SEQUENCE [LARGE SCALE GENOMIC DNA]</scope>
</reference>
<keyword evidence="2" id="KW-1185">Reference proteome</keyword>
<accession>A0A4C1UYL2</accession>
<proteinExistence type="predicted"/>
<dbReference type="Proteomes" id="UP000299102">
    <property type="component" value="Unassembled WGS sequence"/>
</dbReference>
<comment type="caution">
    <text evidence="1">The sequence shown here is derived from an EMBL/GenBank/DDBJ whole genome shotgun (WGS) entry which is preliminary data.</text>
</comment>
<protein>
    <submittedName>
        <fullName evidence="1">Uncharacterized protein</fullName>
    </submittedName>
</protein>
<name>A0A4C1UYL2_EUMVA</name>
<dbReference type="EMBL" id="BGZK01000247">
    <property type="protein sequence ID" value="GBP31548.1"/>
    <property type="molecule type" value="Genomic_DNA"/>
</dbReference>
<evidence type="ECO:0000313" key="2">
    <source>
        <dbReference type="Proteomes" id="UP000299102"/>
    </source>
</evidence>
<dbReference type="AlphaFoldDB" id="A0A4C1UYL2"/>
<sequence length="168" mass="19006">MASLGGKQKSHDKFDGRLFLNAGKKIHYAITLLNHAKEKELEDRHYPDLEEEIGVNVSGRSQSACQARSQHTILVAVIESRLIGVTVGSSRWVEVRINVNGSFRVKVKDTYDERRDSELDPVVTRGPSCTYGRDTRMRMIAKKEGIHVEKYNSRQVTHGDTVESPTKR</sequence>
<gene>
    <name evidence="1" type="ORF">EVAR_84660_1</name>
</gene>
<evidence type="ECO:0000313" key="1">
    <source>
        <dbReference type="EMBL" id="GBP31548.1"/>
    </source>
</evidence>
<organism evidence="1 2">
    <name type="scientific">Eumeta variegata</name>
    <name type="common">Bagworm moth</name>
    <name type="synonym">Eumeta japonica</name>
    <dbReference type="NCBI Taxonomy" id="151549"/>
    <lineage>
        <taxon>Eukaryota</taxon>
        <taxon>Metazoa</taxon>
        <taxon>Ecdysozoa</taxon>
        <taxon>Arthropoda</taxon>
        <taxon>Hexapoda</taxon>
        <taxon>Insecta</taxon>
        <taxon>Pterygota</taxon>
        <taxon>Neoptera</taxon>
        <taxon>Endopterygota</taxon>
        <taxon>Lepidoptera</taxon>
        <taxon>Glossata</taxon>
        <taxon>Ditrysia</taxon>
        <taxon>Tineoidea</taxon>
        <taxon>Psychidae</taxon>
        <taxon>Oiketicinae</taxon>
        <taxon>Eumeta</taxon>
    </lineage>
</organism>